<name>A0A2A2SK91_9SPHN</name>
<evidence type="ECO:0000313" key="3">
    <source>
        <dbReference type="Proteomes" id="UP000218151"/>
    </source>
</evidence>
<feature type="transmembrane region" description="Helical" evidence="1">
    <location>
        <begin position="12"/>
        <end position="32"/>
    </location>
</feature>
<organism evidence="2 3">
    <name type="scientific">Sphingomonas lenta</name>
    <dbReference type="NCBI Taxonomy" id="1141887"/>
    <lineage>
        <taxon>Bacteria</taxon>
        <taxon>Pseudomonadati</taxon>
        <taxon>Pseudomonadota</taxon>
        <taxon>Alphaproteobacteria</taxon>
        <taxon>Sphingomonadales</taxon>
        <taxon>Sphingomonadaceae</taxon>
        <taxon>Sphingomonas</taxon>
    </lineage>
</organism>
<accession>A0A2A2SK91</accession>
<evidence type="ECO:0000256" key="1">
    <source>
        <dbReference type="SAM" id="Phobius"/>
    </source>
</evidence>
<keyword evidence="1" id="KW-0812">Transmembrane</keyword>
<proteinExistence type="predicted"/>
<keyword evidence="1" id="KW-1133">Transmembrane helix</keyword>
<sequence>MNGPLGTIASAAPGVAMLGFFACLAGGGYLVVKRRDVKKGALMLVMAAVLLTNVLIWTL</sequence>
<protein>
    <submittedName>
        <fullName evidence="2">Uncharacterized protein</fullName>
    </submittedName>
</protein>
<dbReference type="Proteomes" id="UP000218151">
    <property type="component" value="Unassembled WGS sequence"/>
</dbReference>
<comment type="caution">
    <text evidence="2">The sequence shown here is derived from an EMBL/GenBank/DDBJ whole genome shotgun (WGS) entry which is preliminary data.</text>
</comment>
<dbReference type="AlphaFoldDB" id="A0A2A2SK91"/>
<dbReference type="EMBL" id="NSLI01000001">
    <property type="protein sequence ID" value="PAX09645.1"/>
    <property type="molecule type" value="Genomic_DNA"/>
</dbReference>
<keyword evidence="3" id="KW-1185">Reference proteome</keyword>
<dbReference type="RefSeq" id="WP_095996753.1">
    <property type="nucleotide sequence ID" value="NZ_NSLI01000001.1"/>
</dbReference>
<reference evidence="3" key="1">
    <citation type="submission" date="2017-09" db="EMBL/GenBank/DDBJ databases">
        <authorList>
            <person name="Feng G."/>
            <person name="Zhu H."/>
        </authorList>
    </citation>
    <scope>NUCLEOTIDE SEQUENCE [LARGE SCALE GENOMIC DNA]</scope>
    <source>
        <strain evidence="3">1PNM-20</strain>
    </source>
</reference>
<gene>
    <name evidence="2" type="ORF">CKY28_02610</name>
</gene>
<feature type="transmembrane region" description="Helical" evidence="1">
    <location>
        <begin position="41"/>
        <end position="58"/>
    </location>
</feature>
<keyword evidence="1" id="KW-0472">Membrane</keyword>
<evidence type="ECO:0000313" key="2">
    <source>
        <dbReference type="EMBL" id="PAX09645.1"/>
    </source>
</evidence>
<dbReference type="OrthoDB" id="7582733at2"/>